<evidence type="ECO:0000313" key="2">
    <source>
        <dbReference type="EMBL" id="WEG69292.1"/>
    </source>
</evidence>
<name>A0A9Y1IR44_9BETA</name>
<organism evidence="5">
    <name type="scientific">Mastomys natalensis cytomegalovirus 2</name>
    <dbReference type="NCBI Taxonomy" id="2973540"/>
    <lineage>
        <taxon>Viruses</taxon>
        <taxon>Duplodnaviria</taxon>
        <taxon>Heunggongvirae</taxon>
        <taxon>Peploviricota</taxon>
        <taxon>Herviviricetes</taxon>
        <taxon>Herpesvirales</taxon>
        <taxon>Orthoherpesviridae</taxon>
        <taxon>Betaherpesvirinae</taxon>
        <taxon>Muromegalovirus</taxon>
    </lineage>
</organism>
<protein>
    <submittedName>
        <fullName evidence="5">Membrane protein m165</fullName>
    </submittedName>
</protein>
<sequence length="329" mass="34934">MPRALAPQILLAVLGLTSLCRLLAAARVSVLVLLPGDRAGLRVGCRWESPSIGDRVTLRTHSPVPEALPQQEPVSDRSQDSAAVFYLPPHTFGDLSCATARPGPSIVYAIAPSPRLRVSETRSPWSCRARCELWAGDAYLLTQETGPWTVRWWHGALPVGSVTKSSPDTLTVSGLNATANPHSIIDPSDGDLLVFGTETPFECISCQIVGSSFATHVTQRCWSEAGATSAVRGGVPPTPECDCVAIAIRTGIFVAVAVAAASLVTGARRQLVRSPRGSGAVDEESVLPPEPVRVTPRPTSEPAGPSVSACYHSSPPLRERVRIRYAPDL</sequence>
<accession>A0A9Y1IR44</accession>
<dbReference type="EMBL" id="OP429127">
    <property type="protein sequence ID" value="WEG69707.1"/>
    <property type="molecule type" value="Genomic_DNA"/>
</dbReference>
<dbReference type="EMBL" id="OP429141">
    <property type="protein sequence ID" value="WEG71660.1"/>
    <property type="molecule type" value="Genomic_DNA"/>
</dbReference>
<feature type="region of interest" description="Disordered" evidence="1">
    <location>
        <begin position="272"/>
        <end position="313"/>
    </location>
</feature>
<gene>
    <name evidence="5" type="primary">m165</name>
</gene>
<dbReference type="EMBL" id="OP429124">
    <property type="protein sequence ID" value="WEG69292.1"/>
    <property type="molecule type" value="Genomic_DNA"/>
</dbReference>
<dbReference type="EMBL" id="OP429126">
    <property type="protein sequence ID" value="WEG69569.1"/>
    <property type="molecule type" value="Genomic_DNA"/>
</dbReference>
<evidence type="ECO:0000313" key="4">
    <source>
        <dbReference type="EMBL" id="WEG69707.1"/>
    </source>
</evidence>
<evidence type="ECO:0000313" key="5">
    <source>
        <dbReference type="EMBL" id="WEG71660.1"/>
    </source>
</evidence>
<reference evidence="5" key="2">
    <citation type="submission" date="2023-06" db="EMBL/GenBank/DDBJ databases">
        <title>Isolation and genome sequencing of cytomegaloviruses from Natal multimammate mice (Mastomys natalensis).</title>
        <authorList>
            <person name="Jarvis M.A."/>
            <person name="Davison A.J."/>
        </authorList>
    </citation>
    <scope>NUCLEOTIDE SEQUENCE</scope>
    <source>
        <strain evidence="2">Mnat19</strain>
        <strain evidence="5">Mnat2</strain>
        <strain evidence="3">Mnat29</strain>
        <strain evidence="4">Mnat33</strain>
    </source>
</reference>
<proteinExistence type="predicted"/>
<evidence type="ECO:0000256" key="1">
    <source>
        <dbReference type="SAM" id="MobiDB-lite"/>
    </source>
</evidence>
<evidence type="ECO:0000313" key="3">
    <source>
        <dbReference type="EMBL" id="WEG69431.1"/>
    </source>
</evidence>
<dbReference type="EMBL" id="OP429139">
    <property type="protein sequence ID" value="WEG71381.1"/>
    <property type="molecule type" value="Genomic_DNA"/>
</dbReference>
<reference evidence="5" key="1">
    <citation type="submission" date="2022-09" db="EMBL/GenBank/DDBJ databases">
        <authorList>
            <person name="Vucak M."/>
            <person name="Davison A.J."/>
        </authorList>
    </citation>
    <scope>NUCLEOTIDE SEQUENCE</scope>
    <source>
        <strain evidence="2">Mnat19</strain>
        <strain evidence="5">Mnat2</strain>
        <strain evidence="3">Mnat29</strain>
        <strain evidence="4">Mnat33</strain>
    </source>
</reference>
<dbReference type="EMBL" id="OP429125">
    <property type="protein sequence ID" value="WEG69431.1"/>
    <property type="molecule type" value="Genomic_DNA"/>
</dbReference>